<evidence type="ECO:0000313" key="2">
    <source>
        <dbReference type="EMBL" id="CCI43703.1"/>
    </source>
</evidence>
<comment type="caution">
    <text evidence="2">The sequence shown here is derived from an EMBL/GenBank/DDBJ whole genome shotgun (WGS) entry which is preliminary data.</text>
</comment>
<keyword evidence="1" id="KW-0732">Signal</keyword>
<feature type="chain" id="PRO_5001532335" evidence="1">
    <location>
        <begin position="23"/>
        <end position="188"/>
    </location>
</feature>
<evidence type="ECO:0000256" key="1">
    <source>
        <dbReference type="SAM" id="SignalP"/>
    </source>
</evidence>
<proteinExistence type="predicted"/>
<dbReference type="EMBL" id="CAIX01000054">
    <property type="protein sequence ID" value="CCI43703.1"/>
    <property type="molecule type" value="Genomic_DNA"/>
</dbReference>
<accession>A0A024GAA7</accession>
<name>A0A024GAA7_9STRA</name>
<reference evidence="2 3" key="1">
    <citation type="submission" date="2012-05" db="EMBL/GenBank/DDBJ databases">
        <title>Recombination and specialization in a pathogen metapopulation.</title>
        <authorList>
            <person name="Gardiner A."/>
            <person name="Kemen E."/>
            <person name="Schultz-Larsen T."/>
            <person name="MacLean D."/>
            <person name="Van Oosterhout C."/>
            <person name="Jones J.D.G."/>
        </authorList>
    </citation>
    <scope>NUCLEOTIDE SEQUENCE [LARGE SCALE GENOMIC DNA]</scope>
    <source>
        <strain evidence="2 3">Ac Nc2</strain>
    </source>
</reference>
<sequence>MSKGTLCALLAVWSCIENVILCQNTQPTYIIKVLSDMVANNNEAGITELLSASYHDFQNTYFKNAPAESIEDVQKFIVLYFPTSFRNKMLNIQANGVPDYSRKVLELTLVMVETLYTQLVQPGTEPEASFLDWVKYISDKIQPEIVDQSVIDIYSCMIVFNALSFIVFQVMKQDIDGADTAKAMSLGN</sequence>
<evidence type="ECO:0000313" key="3">
    <source>
        <dbReference type="Proteomes" id="UP000053237"/>
    </source>
</evidence>
<gene>
    <name evidence="2" type="ORF">BN9_044870</name>
</gene>
<keyword evidence="3" id="KW-1185">Reference proteome</keyword>
<organism evidence="2 3">
    <name type="scientific">Albugo candida</name>
    <dbReference type="NCBI Taxonomy" id="65357"/>
    <lineage>
        <taxon>Eukaryota</taxon>
        <taxon>Sar</taxon>
        <taxon>Stramenopiles</taxon>
        <taxon>Oomycota</taxon>
        <taxon>Peronosporomycetes</taxon>
        <taxon>Albuginales</taxon>
        <taxon>Albuginaceae</taxon>
        <taxon>Albugo</taxon>
    </lineage>
</organism>
<dbReference type="Proteomes" id="UP000053237">
    <property type="component" value="Unassembled WGS sequence"/>
</dbReference>
<dbReference type="InParanoid" id="A0A024GAA7"/>
<protein>
    <submittedName>
        <fullName evidence="2">Uncharacterized protein</fullName>
    </submittedName>
</protein>
<dbReference type="AlphaFoldDB" id="A0A024GAA7"/>
<feature type="signal peptide" evidence="1">
    <location>
        <begin position="1"/>
        <end position="22"/>
    </location>
</feature>